<dbReference type="AlphaFoldDB" id="A0A812TX70"/>
<evidence type="ECO:0000313" key="3">
    <source>
        <dbReference type="Proteomes" id="UP000649617"/>
    </source>
</evidence>
<feature type="non-terminal residue" evidence="2">
    <location>
        <position position="1"/>
    </location>
</feature>
<gene>
    <name evidence="2" type="ORF">SPIL2461_LOCUS14499</name>
</gene>
<feature type="region of interest" description="Disordered" evidence="1">
    <location>
        <begin position="96"/>
        <end position="154"/>
    </location>
</feature>
<evidence type="ECO:0000256" key="1">
    <source>
        <dbReference type="SAM" id="MobiDB-lite"/>
    </source>
</evidence>
<sequence>MGVMLADCFHFQVDYITGDANMAGYRTGLDCMVACILEWSHSIPMEIWEQTTDPVDEYKVRISEWLLHSNRDVYMLPETDNDSHTPLLVHLTPSWMSNRQRRELRNPETIKASHDRRREAQRAKKRGDPAPEEETPGKGSARPAEPENPPSGKG</sequence>
<feature type="compositionally biased region" description="Basic and acidic residues" evidence="1">
    <location>
        <begin position="100"/>
        <end position="129"/>
    </location>
</feature>
<protein>
    <submittedName>
        <fullName evidence="2">Uncharacterized protein</fullName>
    </submittedName>
</protein>
<evidence type="ECO:0000313" key="2">
    <source>
        <dbReference type="EMBL" id="CAE7546343.1"/>
    </source>
</evidence>
<accession>A0A812TX70</accession>
<reference evidence="2" key="1">
    <citation type="submission" date="2021-02" db="EMBL/GenBank/DDBJ databases">
        <authorList>
            <person name="Dougan E. K."/>
            <person name="Rhodes N."/>
            <person name="Thang M."/>
            <person name="Chan C."/>
        </authorList>
    </citation>
    <scope>NUCLEOTIDE SEQUENCE</scope>
</reference>
<organism evidence="2 3">
    <name type="scientific">Symbiodinium pilosum</name>
    <name type="common">Dinoflagellate</name>
    <dbReference type="NCBI Taxonomy" id="2952"/>
    <lineage>
        <taxon>Eukaryota</taxon>
        <taxon>Sar</taxon>
        <taxon>Alveolata</taxon>
        <taxon>Dinophyceae</taxon>
        <taxon>Suessiales</taxon>
        <taxon>Symbiodiniaceae</taxon>
        <taxon>Symbiodinium</taxon>
    </lineage>
</organism>
<name>A0A812TX70_SYMPI</name>
<dbReference type="OrthoDB" id="486024at2759"/>
<comment type="caution">
    <text evidence="2">The sequence shown here is derived from an EMBL/GenBank/DDBJ whole genome shotgun (WGS) entry which is preliminary data.</text>
</comment>
<dbReference type="EMBL" id="CAJNIZ010033564">
    <property type="protein sequence ID" value="CAE7546343.1"/>
    <property type="molecule type" value="Genomic_DNA"/>
</dbReference>
<dbReference type="Proteomes" id="UP000649617">
    <property type="component" value="Unassembled WGS sequence"/>
</dbReference>
<proteinExistence type="predicted"/>
<keyword evidence="3" id="KW-1185">Reference proteome</keyword>